<reference evidence="2 3" key="1">
    <citation type="journal article" date="2018" name="Science">
        <title>The opium poppy genome and morphinan production.</title>
        <authorList>
            <person name="Guo L."/>
            <person name="Winzer T."/>
            <person name="Yang X."/>
            <person name="Li Y."/>
            <person name="Ning Z."/>
            <person name="He Z."/>
            <person name="Teodor R."/>
            <person name="Lu Y."/>
            <person name="Bowser T.A."/>
            <person name="Graham I.A."/>
            <person name="Ye K."/>
        </authorList>
    </citation>
    <scope>NUCLEOTIDE SEQUENCE [LARGE SCALE GENOMIC DNA]</scope>
    <source>
        <strain evidence="3">cv. HN1</strain>
        <tissue evidence="2">Leaves</tissue>
    </source>
</reference>
<gene>
    <name evidence="2" type="ORF">C5167_014942</name>
</gene>
<evidence type="ECO:0000313" key="3">
    <source>
        <dbReference type="Proteomes" id="UP000316621"/>
    </source>
</evidence>
<dbReference type="Gramene" id="RZC56087">
    <property type="protein sequence ID" value="RZC56087"/>
    <property type="gene ID" value="C5167_014942"/>
</dbReference>
<dbReference type="Proteomes" id="UP000316621">
    <property type="component" value="Chromosome 3"/>
</dbReference>
<proteinExistence type="predicted"/>
<keyword evidence="3" id="KW-1185">Reference proteome</keyword>
<dbReference type="OMA" id="CSWIESE"/>
<dbReference type="GO" id="GO:0008270">
    <property type="term" value="F:zinc ion binding"/>
    <property type="evidence" value="ECO:0007669"/>
    <property type="project" value="InterPro"/>
</dbReference>
<name>A0A4Y7J5I5_PAPSO</name>
<protein>
    <recommendedName>
        <fullName evidence="1">DYW domain-containing protein</fullName>
    </recommendedName>
</protein>
<organism evidence="2 3">
    <name type="scientific">Papaver somniferum</name>
    <name type="common">Opium poppy</name>
    <dbReference type="NCBI Taxonomy" id="3469"/>
    <lineage>
        <taxon>Eukaryota</taxon>
        <taxon>Viridiplantae</taxon>
        <taxon>Streptophyta</taxon>
        <taxon>Embryophyta</taxon>
        <taxon>Tracheophyta</taxon>
        <taxon>Spermatophyta</taxon>
        <taxon>Magnoliopsida</taxon>
        <taxon>Ranunculales</taxon>
        <taxon>Papaveraceae</taxon>
        <taxon>Papaveroideae</taxon>
        <taxon>Papaver</taxon>
    </lineage>
</organism>
<dbReference type="InterPro" id="IPR032867">
    <property type="entry name" value="DYW_dom"/>
</dbReference>
<dbReference type="Pfam" id="PF14432">
    <property type="entry name" value="DYW_deaminase"/>
    <property type="match status" value="1"/>
</dbReference>
<accession>A0A4Y7J5I5</accession>
<dbReference type="AlphaFoldDB" id="A0A4Y7J5I5"/>
<evidence type="ECO:0000313" key="2">
    <source>
        <dbReference type="EMBL" id="RZC56087.1"/>
    </source>
</evidence>
<feature type="domain" description="DYW" evidence="1">
    <location>
        <begin position="14"/>
        <end position="106"/>
    </location>
</feature>
<evidence type="ECO:0000259" key="1">
    <source>
        <dbReference type="Pfam" id="PF14432"/>
    </source>
</evidence>
<dbReference type="EMBL" id="CM010717">
    <property type="protein sequence ID" value="RZC56087.1"/>
    <property type="molecule type" value="Genomic_DNA"/>
</dbReference>
<sequence length="106" mass="12487">MLDEIIEKLRSEVGYVPEANEVLFDIDEEEKETELCHHSRKLAIAFRFLNTSPGTTICIVKKLRVCEDYHTATKLISFVYNREIFVRDPVRFHQFRNGNCSCMDSW</sequence>